<sequence length="410" mass="44361">MTAQPVEAAHDAPLASPAAAAANGVTRTGATRLDGIDALRGLVIVLMVLDHVRDFVHRTAFTADPLALGDAGDPALFMTRWITHLCAPTFVFLAGVSIWLQKANGKPRPELSRFLLTRGAWLIVLELTLVEWGFNFGGGLFLQVIWAIGASMLVIAALIWLPRFAILALGALVIVGHQAVGPVEPADFGPAGPVWQFAVEFGPAPFGGFIAYPVVQWLGIMMVGYGLGGLFTRPEPARTRAVLMLSGGLLVAFAVIRAVNGYGDPRPWAMQEDGLWTALSFINVAKYPPSLDYVLVTLGVSLALLPLLERLWRPARGVLLTFGRTPLFTYLLHVWLAHGLALAAGVAMGVPASAFFNMLADPSRLTAAGWGFGLPGLYAFWLLTVALLYPASRWFEGVKRRRRDWWLGYI</sequence>
<dbReference type="RefSeq" id="WP_168046580.1">
    <property type="nucleotide sequence ID" value="NZ_JAATJM010000001.1"/>
</dbReference>
<feature type="transmembrane region" description="Helical" evidence="1">
    <location>
        <begin position="242"/>
        <end position="260"/>
    </location>
</feature>
<feature type="transmembrane region" description="Helical" evidence="1">
    <location>
        <begin position="140"/>
        <end position="159"/>
    </location>
</feature>
<gene>
    <name evidence="3" type="ORF">GGQ87_001712</name>
</gene>
<feature type="transmembrane region" description="Helical" evidence="1">
    <location>
        <begin position="81"/>
        <end position="100"/>
    </location>
</feature>
<evidence type="ECO:0000259" key="2">
    <source>
        <dbReference type="Pfam" id="PF07786"/>
    </source>
</evidence>
<protein>
    <submittedName>
        <fullName evidence="3">Putative membrane protein</fullName>
    </submittedName>
</protein>
<dbReference type="Proteomes" id="UP000587415">
    <property type="component" value="Unassembled WGS sequence"/>
</dbReference>
<accession>A0A7X5YMP2</accession>
<keyword evidence="1" id="KW-0472">Membrane</keyword>
<keyword evidence="1" id="KW-0812">Transmembrane</keyword>
<feature type="transmembrane region" description="Helical" evidence="1">
    <location>
        <begin position="290"/>
        <end position="308"/>
    </location>
</feature>
<keyword evidence="1" id="KW-1133">Transmembrane helix</keyword>
<dbReference type="EMBL" id="JAATJM010000001">
    <property type="protein sequence ID" value="NJC41454.1"/>
    <property type="molecule type" value="Genomic_DNA"/>
</dbReference>
<dbReference type="PANTHER" id="PTHR40407">
    <property type="entry name" value="MEMBRANE PROTEIN-LIKE PROTEIN"/>
    <property type="match status" value="1"/>
</dbReference>
<name>A0A7X5YMP2_9CAUL</name>
<feature type="transmembrane region" description="Helical" evidence="1">
    <location>
        <begin position="370"/>
        <end position="391"/>
    </location>
</feature>
<dbReference type="Pfam" id="PF07786">
    <property type="entry name" value="HGSNAT_cat"/>
    <property type="match status" value="1"/>
</dbReference>
<feature type="transmembrane region" description="Helical" evidence="1">
    <location>
        <begin position="164"/>
        <end position="180"/>
    </location>
</feature>
<evidence type="ECO:0000313" key="3">
    <source>
        <dbReference type="EMBL" id="NJC41454.1"/>
    </source>
</evidence>
<dbReference type="InterPro" id="IPR012429">
    <property type="entry name" value="HGSNAT_cat"/>
</dbReference>
<proteinExistence type="predicted"/>
<keyword evidence="4" id="KW-1185">Reference proteome</keyword>
<evidence type="ECO:0000256" key="1">
    <source>
        <dbReference type="SAM" id="Phobius"/>
    </source>
</evidence>
<reference evidence="3 4" key="1">
    <citation type="submission" date="2020-03" db="EMBL/GenBank/DDBJ databases">
        <title>Genomic Encyclopedia of Type Strains, Phase IV (KMG-IV): sequencing the most valuable type-strain genomes for metagenomic binning, comparative biology and taxonomic classification.</title>
        <authorList>
            <person name="Goeker M."/>
        </authorList>
    </citation>
    <scope>NUCLEOTIDE SEQUENCE [LARGE SCALE GENOMIC DNA]</scope>
    <source>
        <strain evidence="3 4">DSM 4736</strain>
    </source>
</reference>
<dbReference type="AlphaFoldDB" id="A0A7X5YMP2"/>
<organism evidence="3 4">
    <name type="scientific">Brevundimonas alba</name>
    <dbReference type="NCBI Taxonomy" id="74314"/>
    <lineage>
        <taxon>Bacteria</taxon>
        <taxon>Pseudomonadati</taxon>
        <taxon>Pseudomonadota</taxon>
        <taxon>Alphaproteobacteria</taxon>
        <taxon>Caulobacterales</taxon>
        <taxon>Caulobacteraceae</taxon>
        <taxon>Brevundimonas</taxon>
    </lineage>
</organism>
<comment type="caution">
    <text evidence="3">The sequence shown here is derived from an EMBL/GenBank/DDBJ whole genome shotgun (WGS) entry which is preliminary data.</text>
</comment>
<feature type="transmembrane region" description="Helical" evidence="1">
    <location>
        <begin position="112"/>
        <end position="134"/>
    </location>
</feature>
<feature type="domain" description="Heparan-alpha-glucosaminide N-acetyltransferase catalytic" evidence="2">
    <location>
        <begin position="32"/>
        <end position="237"/>
    </location>
</feature>
<evidence type="ECO:0000313" key="4">
    <source>
        <dbReference type="Proteomes" id="UP000587415"/>
    </source>
</evidence>
<dbReference type="PANTHER" id="PTHR40407:SF1">
    <property type="entry name" value="HEPARAN-ALPHA-GLUCOSAMINIDE N-ACETYLTRANSFERASE CATALYTIC DOMAIN-CONTAINING PROTEIN"/>
    <property type="match status" value="1"/>
</dbReference>
<feature type="transmembrane region" description="Helical" evidence="1">
    <location>
        <begin position="209"/>
        <end position="230"/>
    </location>
</feature>
<feature type="transmembrane region" description="Helical" evidence="1">
    <location>
        <begin position="328"/>
        <end position="350"/>
    </location>
</feature>